<proteinExistence type="inferred from homology"/>
<dbReference type="AlphaFoldDB" id="A0A4Y2X1J6"/>
<dbReference type="GO" id="GO:0006631">
    <property type="term" value="P:fatty acid metabolic process"/>
    <property type="evidence" value="ECO:0007669"/>
    <property type="project" value="TreeGrafter"/>
</dbReference>
<comment type="function">
    <text evidence="3">Acyl-CoA synthases catalyze the initial reaction in fatty acid metabolism, by forming a thioester with CoA. Has some preference toward medium-chain substrates. Plays a role in adipocyte differentiation.</text>
</comment>
<feature type="non-terminal residue" evidence="9">
    <location>
        <position position="146"/>
    </location>
</feature>
<dbReference type="Gene3D" id="3.40.50.980">
    <property type="match status" value="2"/>
</dbReference>
<keyword evidence="10" id="KW-1185">Reference proteome</keyword>
<protein>
    <recommendedName>
        <fullName evidence="5">Medium-chain acyl-CoA ligase ACSF2, mitochondrial</fullName>
        <ecNumber evidence="4">6.2.1.2</ecNumber>
    </recommendedName>
</protein>
<accession>A0A4Y2X1J6</accession>
<dbReference type="Proteomes" id="UP000499080">
    <property type="component" value="Unassembled WGS sequence"/>
</dbReference>
<dbReference type="EMBL" id="BGPR01069369">
    <property type="protein sequence ID" value="GBO43028.1"/>
    <property type="molecule type" value="Genomic_DNA"/>
</dbReference>
<evidence type="ECO:0000313" key="10">
    <source>
        <dbReference type="Proteomes" id="UP000499080"/>
    </source>
</evidence>
<evidence type="ECO:0000313" key="9">
    <source>
        <dbReference type="EMBL" id="GBO43028.1"/>
    </source>
</evidence>
<comment type="similarity">
    <text evidence="1">Belongs to the ATP-dependent AMP-binding enzyme family.</text>
</comment>
<dbReference type="InterPro" id="IPR020845">
    <property type="entry name" value="AMP-binding_CS"/>
</dbReference>
<dbReference type="SUPFAM" id="SSF56801">
    <property type="entry name" value="Acetyl-CoA synthetase-like"/>
    <property type="match status" value="1"/>
</dbReference>
<evidence type="ECO:0000256" key="6">
    <source>
        <dbReference type="ARBA" id="ARBA00047319"/>
    </source>
</evidence>
<gene>
    <name evidence="9" type="primary">acsf2_1</name>
    <name evidence="9" type="ORF">AVEN_170983_1</name>
</gene>
<feature type="domain" description="AMP-dependent synthetase/ligase" evidence="8">
    <location>
        <begin position="45"/>
        <end position="146"/>
    </location>
</feature>
<evidence type="ECO:0000256" key="2">
    <source>
        <dbReference type="ARBA" id="ARBA00022598"/>
    </source>
</evidence>
<dbReference type="Pfam" id="PF00501">
    <property type="entry name" value="AMP-binding"/>
    <property type="match status" value="1"/>
</dbReference>
<evidence type="ECO:0000256" key="3">
    <source>
        <dbReference type="ARBA" id="ARBA00037247"/>
    </source>
</evidence>
<dbReference type="OrthoDB" id="10253115at2759"/>
<organism evidence="9 10">
    <name type="scientific">Araneus ventricosus</name>
    <name type="common">Orbweaver spider</name>
    <name type="synonym">Epeira ventricosa</name>
    <dbReference type="NCBI Taxonomy" id="182803"/>
    <lineage>
        <taxon>Eukaryota</taxon>
        <taxon>Metazoa</taxon>
        <taxon>Ecdysozoa</taxon>
        <taxon>Arthropoda</taxon>
        <taxon>Chelicerata</taxon>
        <taxon>Arachnida</taxon>
        <taxon>Araneae</taxon>
        <taxon>Araneomorphae</taxon>
        <taxon>Entelegynae</taxon>
        <taxon>Araneoidea</taxon>
        <taxon>Araneidae</taxon>
        <taxon>Araneus</taxon>
    </lineage>
</organism>
<dbReference type="PANTHER" id="PTHR43201:SF5">
    <property type="entry name" value="MEDIUM-CHAIN ACYL-COA LIGASE ACSF2, MITOCHONDRIAL"/>
    <property type="match status" value="1"/>
</dbReference>
<evidence type="ECO:0000256" key="7">
    <source>
        <dbReference type="ARBA" id="ARBA00048277"/>
    </source>
</evidence>
<comment type="catalytic activity">
    <reaction evidence="7">
        <text>a medium-chain fatty acid + ATP + CoA = a medium-chain fatty acyl-CoA + AMP + diphosphate</text>
        <dbReference type="Rhea" id="RHEA:48340"/>
        <dbReference type="ChEBI" id="CHEBI:30616"/>
        <dbReference type="ChEBI" id="CHEBI:33019"/>
        <dbReference type="ChEBI" id="CHEBI:57287"/>
        <dbReference type="ChEBI" id="CHEBI:59558"/>
        <dbReference type="ChEBI" id="CHEBI:90546"/>
        <dbReference type="ChEBI" id="CHEBI:456215"/>
        <dbReference type="EC" id="6.2.1.2"/>
    </reaction>
</comment>
<evidence type="ECO:0000256" key="4">
    <source>
        <dbReference type="ARBA" id="ARBA00039009"/>
    </source>
</evidence>
<dbReference type="InterPro" id="IPR000873">
    <property type="entry name" value="AMP-dep_synth/lig_dom"/>
</dbReference>
<sequence>MISFPFVFRLPTLESVVMISNDKKGGILNFKDVLGSGNKESDKLLSEIDKALQFDDPANIQFTSGTTGTPKGAVLTHHNLVNNALITGPRFGFYLMKPTICCHLPLFHSFGCVHGSLNTLFHQGTCVFPSAGFDAISSLKAIEEHK</sequence>
<comment type="catalytic activity">
    <reaction evidence="6">
        <text>octanoate + ATP + CoA = octanoyl-CoA + AMP + diphosphate</text>
        <dbReference type="Rhea" id="RHEA:33631"/>
        <dbReference type="ChEBI" id="CHEBI:25646"/>
        <dbReference type="ChEBI" id="CHEBI:30616"/>
        <dbReference type="ChEBI" id="CHEBI:33019"/>
        <dbReference type="ChEBI" id="CHEBI:57287"/>
        <dbReference type="ChEBI" id="CHEBI:57386"/>
        <dbReference type="ChEBI" id="CHEBI:456215"/>
    </reaction>
</comment>
<reference evidence="9 10" key="1">
    <citation type="journal article" date="2019" name="Sci. Rep.">
        <title>Orb-weaving spider Araneus ventricosus genome elucidates the spidroin gene catalogue.</title>
        <authorList>
            <person name="Kono N."/>
            <person name="Nakamura H."/>
            <person name="Ohtoshi R."/>
            <person name="Moran D.A.P."/>
            <person name="Shinohara A."/>
            <person name="Yoshida Y."/>
            <person name="Fujiwara M."/>
            <person name="Mori M."/>
            <person name="Tomita M."/>
            <person name="Arakawa K."/>
        </authorList>
    </citation>
    <scope>NUCLEOTIDE SEQUENCE [LARGE SCALE GENOMIC DNA]</scope>
</reference>
<name>A0A4Y2X1J6_ARAVE</name>
<evidence type="ECO:0000256" key="1">
    <source>
        <dbReference type="ARBA" id="ARBA00006432"/>
    </source>
</evidence>
<dbReference type="EC" id="6.2.1.2" evidence="4"/>
<dbReference type="GO" id="GO:0031956">
    <property type="term" value="F:medium-chain fatty acid-CoA ligase activity"/>
    <property type="evidence" value="ECO:0007669"/>
    <property type="project" value="UniProtKB-EC"/>
</dbReference>
<evidence type="ECO:0000256" key="5">
    <source>
        <dbReference type="ARBA" id="ARBA00039638"/>
    </source>
</evidence>
<comment type="caution">
    <text evidence="9">The sequence shown here is derived from an EMBL/GenBank/DDBJ whole genome shotgun (WGS) entry which is preliminary data.</text>
</comment>
<evidence type="ECO:0000259" key="8">
    <source>
        <dbReference type="Pfam" id="PF00501"/>
    </source>
</evidence>
<dbReference type="PROSITE" id="PS00455">
    <property type="entry name" value="AMP_BINDING"/>
    <property type="match status" value="1"/>
</dbReference>
<keyword evidence="2" id="KW-0436">Ligase</keyword>
<dbReference type="PANTHER" id="PTHR43201">
    <property type="entry name" value="ACYL-COA SYNTHETASE"/>
    <property type="match status" value="1"/>
</dbReference>